<evidence type="ECO:0000313" key="2">
    <source>
        <dbReference type="Proteomes" id="UP001302602"/>
    </source>
</evidence>
<dbReference type="Proteomes" id="UP001302602">
    <property type="component" value="Unassembled WGS sequence"/>
</dbReference>
<dbReference type="EMBL" id="MU853223">
    <property type="protein sequence ID" value="KAK4128229.1"/>
    <property type="molecule type" value="Genomic_DNA"/>
</dbReference>
<dbReference type="InterPro" id="IPR025533">
    <property type="entry name" value="DUF4419"/>
</dbReference>
<name>A0AAN6Z8I8_9PEZI</name>
<gene>
    <name evidence="1" type="ORF">N657DRAFT_685809</name>
</gene>
<sequence length="150" mass="16885">MVKGRLKDPDVATTLLPTFTTTTSHDRATAAIAFLGTMQEYFGYGIDFGCSFPSMTLLGEQNDWADMLRRMAWFEAIRHEKTTDWTWTRDVKHFWRRAVHEADTGMSGGLVTLSGWLTAFCWWGADGKIVQNYSDEELSDHGHEAGGLDG</sequence>
<dbReference type="PANTHER" id="PTHR31252">
    <property type="entry name" value="DUF4419 DOMAIN-CONTAINING PROTEIN"/>
    <property type="match status" value="1"/>
</dbReference>
<reference evidence="1" key="2">
    <citation type="submission" date="2023-05" db="EMBL/GenBank/DDBJ databases">
        <authorList>
            <consortium name="Lawrence Berkeley National Laboratory"/>
            <person name="Steindorff A."/>
            <person name="Hensen N."/>
            <person name="Bonometti L."/>
            <person name="Westerberg I."/>
            <person name="Brannstrom I.O."/>
            <person name="Guillou S."/>
            <person name="Cros-Aarteil S."/>
            <person name="Calhoun S."/>
            <person name="Haridas S."/>
            <person name="Kuo A."/>
            <person name="Mondo S."/>
            <person name="Pangilinan J."/>
            <person name="Riley R."/>
            <person name="Labutti K."/>
            <person name="Andreopoulos B."/>
            <person name="Lipzen A."/>
            <person name="Chen C."/>
            <person name="Yanf M."/>
            <person name="Daum C."/>
            <person name="Ng V."/>
            <person name="Clum A."/>
            <person name="Ohm R."/>
            <person name="Martin F."/>
            <person name="Silar P."/>
            <person name="Natvig D."/>
            <person name="Lalanne C."/>
            <person name="Gautier V."/>
            <person name="Ament-Velasquez S.L."/>
            <person name="Kruys A."/>
            <person name="Hutchinson M.I."/>
            <person name="Powell A.J."/>
            <person name="Barry K."/>
            <person name="Miller A.N."/>
            <person name="Grigoriev I.V."/>
            <person name="Debuchy R."/>
            <person name="Gladieux P."/>
            <person name="Thoren M.H."/>
            <person name="Johannesson H."/>
        </authorList>
    </citation>
    <scope>NUCLEOTIDE SEQUENCE</scope>
    <source>
        <strain evidence="1">CBS 731.68</strain>
    </source>
</reference>
<keyword evidence="2" id="KW-1185">Reference proteome</keyword>
<accession>A0AAN6Z8I8</accession>
<reference evidence="1" key="1">
    <citation type="journal article" date="2023" name="Mol. Phylogenet. Evol.">
        <title>Genome-scale phylogeny and comparative genomics of the fungal order Sordariales.</title>
        <authorList>
            <person name="Hensen N."/>
            <person name="Bonometti L."/>
            <person name="Westerberg I."/>
            <person name="Brannstrom I.O."/>
            <person name="Guillou S."/>
            <person name="Cros-Aarteil S."/>
            <person name="Calhoun S."/>
            <person name="Haridas S."/>
            <person name="Kuo A."/>
            <person name="Mondo S."/>
            <person name="Pangilinan J."/>
            <person name="Riley R."/>
            <person name="LaButti K."/>
            <person name="Andreopoulos B."/>
            <person name="Lipzen A."/>
            <person name="Chen C."/>
            <person name="Yan M."/>
            <person name="Daum C."/>
            <person name="Ng V."/>
            <person name="Clum A."/>
            <person name="Steindorff A."/>
            <person name="Ohm R.A."/>
            <person name="Martin F."/>
            <person name="Silar P."/>
            <person name="Natvig D.O."/>
            <person name="Lalanne C."/>
            <person name="Gautier V."/>
            <person name="Ament-Velasquez S.L."/>
            <person name="Kruys A."/>
            <person name="Hutchinson M.I."/>
            <person name="Powell A.J."/>
            <person name="Barry K."/>
            <person name="Miller A.N."/>
            <person name="Grigoriev I.V."/>
            <person name="Debuchy R."/>
            <person name="Gladieux P."/>
            <person name="Hiltunen Thoren M."/>
            <person name="Johannesson H."/>
        </authorList>
    </citation>
    <scope>NUCLEOTIDE SEQUENCE</scope>
    <source>
        <strain evidence="1">CBS 731.68</strain>
    </source>
</reference>
<dbReference type="Pfam" id="PF14388">
    <property type="entry name" value="DUF4419"/>
    <property type="match status" value="1"/>
</dbReference>
<proteinExistence type="predicted"/>
<organism evidence="1 2">
    <name type="scientific">Parathielavia appendiculata</name>
    <dbReference type="NCBI Taxonomy" id="2587402"/>
    <lineage>
        <taxon>Eukaryota</taxon>
        <taxon>Fungi</taxon>
        <taxon>Dikarya</taxon>
        <taxon>Ascomycota</taxon>
        <taxon>Pezizomycotina</taxon>
        <taxon>Sordariomycetes</taxon>
        <taxon>Sordariomycetidae</taxon>
        <taxon>Sordariales</taxon>
        <taxon>Chaetomiaceae</taxon>
        <taxon>Parathielavia</taxon>
    </lineage>
</organism>
<dbReference type="AlphaFoldDB" id="A0AAN6Z8I8"/>
<dbReference type="RefSeq" id="XP_062652000.1">
    <property type="nucleotide sequence ID" value="XM_062796801.1"/>
</dbReference>
<evidence type="ECO:0000313" key="1">
    <source>
        <dbReference type="EMBL" id="KAK4128229.1"/>
    </source>
</evidence>
<protein>
    <submittedName>
        <fullName evidence="1">Uncharacterized protein</fullName>
    </submittedName>
</protein>
<dbReference type="GeneID" id="87833569"/>
<comment type="caution">
    <text evidence="1">The sequence shown here is derived from an EMBL/GenBank/DDBJ whole genome shotgun (WGS) entry which is preliminary data.</text>
</comment>
<dbReference type="PANTHER" id="PTHR31252:SF11">
    <property type="entry name" value="DUF4419 DOMAIN-CONTAINING PROTEIN"/>
    <property type="match status" value="1"/>
</dbReference>